<reference evidence="3" key="1">
    <citation type="submission" date="2020-06" db="EMBL/GenBank/DDBJ databases">
        <title>Draft genome of Bugula neritina, a colonial animal packing powerful symbionts and potential medicines.</title>
        <authorList>
            <person name="Rayko M."/>
        </authorList>
    </citation>
    <scope>NUCLEOTIDE SEQUENCE [LARGE SCALE GENOMIC DNA]</scope>
    <source>
        <strain evidence="3">Kwan_BN1</strain>
    </source>
</reference>
<accession>A0A7J7K802</accession>
<evidence type="ECO:0000313" key="4">
    <source>
        <dbReference type="Proteomes" id="UP000593567"/>
    </source>
</evidence>
<feature type="chain" id="PRO_5029555827" evidence="2">
    <location>
        <begin position="16"/>
        <end position="82"/>
    </location>
</feature>
<feature type="signal peptide" evidence="2">
    <location>
        <begin position="1"/>
        <end position="15"/>
    </location>
</feature>
<proteinExistence type="predicted"/>
<feature type="region of interest" description="Disordered" evidence="1">
    <location>
        <begin position="25"/>
        <end position="82"/>
    </location>
</feature>
<gene>
    <name evidence="3" type="ORF">EB796_007340</name>
</gene>
<keyword evidence="4" id="KW-1185">Reference proteome</keyword>
<organism evidence="3 4">
    <name type="scientific">Bugula neritina</name>
    <name type="common">Brown bryozoan</name>
    <name type="synonym">Sertularia neritina</name>
    <dbReference type="NCBI Taxonomy" id="10212"/>
    <lineage>
        <taxon>Eukaryota</taxon>
        <taxon>Metazoa</taxon>
        <taxon>Spiralia</taxon>
        <taxon>Lophotrochozoa</taxon>
        <taxon>Bryozoa</taxon>
        <taxon>Gymnolaemata</taxon>
        <taxon>Cheilostomatida</taxon>
        <taxon>Flustrina</taxon>
        <taxon>Buguloidea</taxon>
        <taxon>Bugulidae</taxon>
        <taxon>Bugula</taxon>
    </lineage>
</organism>
<name>A0A7J7K802_BUGNE</name>
<feature type="compositionally biased region" description="Low complexity" evidence="1">
    <location>
        <begin position="61"/>
        <end position="75"/>
    </location>
</feature>
<evidence type="ECO:0000256" key="2">
    <source>
        <dbReference type="SAM" id="SignalP"/>
    </source>
</evidence>
<evidence type="ECO:0000313" key="3">
    <source>
        <dbReference type="EMBL" id="KAF6034353.1"/>
    </source>
</evidence>
<keyword evidence="2" id="KW-0732">Signal</keyword>
<dbReference type="Proteomes" id="UP000593567">
    <property type="component" value="Unassembled WGS sequence"/>
</dbReference>
<dbReference type="AlphaFoldDB" id="A0A7J7K802"/>
<feature type="compositionally biased region" description="Polar residues" evidence="1">
    <location>
        <begin position="25"/>
        <end position="60"/>
    </location>
</feature>
<sequence>MLLAFAIMLCYLVMWRFEDKLNNLTHKSPKPNITSLGKLTNSQNDRQTISLYSRTKTAPVSQEPEQQSQSQEPEPAANKTPE</sequence>
<dbReference type="EMBL" id="VXIV02001097">
    <property type="protein sequence ID" value="KAF6034353.1"/>
    <property type="molecule type" value="Genomic_DNA"/>
</dbReference>
<protein>
    <submittedName>
        <fullName evidence="3">Uncharacterized protein</fullName>
    </submittedName>
</protein>
<comment type="caution">
    <text evidence="3">The sequence shown here is derived from an EMBL/GenBank/DDBJ whole genome shotgun (WGS) entry which is preliminary data.</text>
</comment>
<evidence type="ECO:0000256" key="1">
    <source>
        <dbReference type="SAM" id="MobiDB-lite"/>
    </source>
</evidence>